<organism evidence="2">
    <name type="scientific">marine sediment metagenome</name>
    <dbReference type="NCBI Taxonomy" id="412755"/>
    <lineage>
        <taxon>unclassified sequences</taxon>
        <taxon>metagenomes</taxon>
        <taxon>ecological metagenomes</taxon>
    </lineage>
</organism>
<feature type="compositionally biased region" description="Basic and acidic residues" evidence="1">
    <location>
        <begin position="52"/>
        <end position="63"/>
    </location>
</feature>
<evidence type="ECO:0000313" key="2">
    <source>
        <dbReference type="EMBL" id="KKN23999.1"/>
    </source>
</evidence>
<feature type="region of interest" description="Disordered" evidence="1">
    <location>
        <begin position="288"/>
        <end position="308"/>
    </location>
</feature>
<reference evidence="2" key="1">
    <citation type="journal article" date="2015" name="Nature">
        <title>Complex archaea that bridge the gap between prokaryotes and eukaryotes.</title>
        <authorList>
            <person name="Spang A."/>
            <person name="Saw J.H."/>
            <person name="Jorgensen S.L."/>
            <person name="Zaremba-Niedzwiedzka K."/>
            <person name="Martijn J."/>
            <person name="Lind A.E."/>
            <person name="van Eijk R."/>
            <person name="Schleper C."/>
            <person name="Guy L."/>
            <person name="Ettema T.J."/>
        </authorList>
    </citation>
    <scope>NUCLEOTIDE SEQUENCE</scope>
</reference>
<feature type="region of interest" description="Disordered" evidence="1">
    <location>
        <begin position="1"/>
        <end position="101"/>
    </location>
</feature>
<proteinExistence type="predicted"/>
<feature type="region of interest" description="Disordered" evidence="1">
    <location>
        <begin position="133"/>
        <end position="160"/>
    </location>
</feature>
<feature type="compositionally biased region" description="Basic and acidic residues" evidence="1">
    <location>
        <begin position="78"/>
        <end position="101"/>
    </location>
</feature>
<protein>
    <submittedName>
        <fullName evidence="2">Uncharacterized protein</fullName>
    </submittedName>
</protein>
<evidence type="ECO:0000256" key="1">
    <source>
        <dbReference type="SAM" id="MobiDB-lite"/>
    </source>
</evidence>
<name>A0A0F9P1Q4_9ZZZZ</name>
<gene>
    <name evidence="2" type="ORF">LCGC14_0899370</name>
</gene>
<feature type="compositionally biased region" description="Basic and acidic residues" evidence="1">
    <location>
        <begin position="143"/>
        <end position="159"/>
    </location>
</feature>
<accession>A0A0F9P1Q4</accession>
<dbReference type="EMBL" id="LAZR01002919">
    <property type="protein sequence ID" value="KKN23999.1"/>
    <property type="molecule type" value="Genomic_DNA"/>
</dbReference>
<dbReference type="AlphaFoldDB" id="A0A0F9P1Q4"/>
<sequence length="326" mass="34928">MADKPETKEAPLVAGTPEAEMAQLASQITGEADPTIIEGKDSVSPQDQPPPKGKDDKPEDKGDGTPASKGEDEPEVEGDGKPKDGEKKGGEEEDPLKDLAAKPDGVLKVLLEHPDIGPILNRWLDRASGAKVTTALEQQRPITEAETKQAEAERAEDAHFQGMTQEEISAEIAGDEKAATAYARYQQRKEASGTPDAGAIAQASQIYSYAAEVSSVSSLLEESELTAEVKESLKPEHFTHLKAEGIAVWKKAVFQAILTHEATGIAEKLKEEAWEAYKEEHLPEIDGERPAIISGRREGPTPDLIKTDSGVLLEGALSGKKPKKGS</sequence>
<comment type="caution">
    <text evidence="2">The sequence shown here is derived from an EMBL/GenBank/DDBJ whole genome shotgun (WGS) entry which is preliminary data.</text>
</comment>
<feature type="compositionally biased region" description="Basic and acidic residues" evidence="1">
    <location>
        <begin position="288"/>
        <end position="300"/>
    </location>
</feature>